<evidence type="ECO:0000313" key="7">
    <source>
        <dbReference type="Proteomes" id="UP000676386"/>
    </source>
</evidence>
<evidence type="ECO:0000256" key="4">
    <source>
        <dbReference type="ARBA" id="ARBA00023163"/>
    </source>
</evidence>
<evidence type="ECO:0000256" key="3">
    <source>
        <dbReference type="ARBA" id="ARBA00023082"/>
    </source>
</evidence>
<dbReference type="Gene3D" id="1.10.1740.10">
    <property type="match status" value="1"/>
</dbReference>
<evidence type="ECO:0000259" key="5">
    <source>
        <dbReference type="Pfam" id="PF04545"/>
    </source>
</evidence>
<keyword evidence="2" id="KW-0805">Transcription regulation</keyword>
<dbReference type="InterPro" id="IPR007630">
    <property type="entry name" value="RNA_pol_sigma70_r4"/>
</dbReference>
<sequence>MHTIRENIYHLEEGQLLTCWQQFLEGNSEAFGQIISCYYAALFQYGIKIHADKAFVQDSIQDMATDLWSKRERLSRQVHVKSYLFKSLRHKMIRQLQRRDVQQRHLLLWGQGAREPFDAEFSVEAAIIDNETDRQRKQLLHDSLKSLSPRQQEIIYLRYFQNLEHDQVAAIMKLSRVAVYNLLSSSLKRLKSQIGPLSGIALLLSGKYF</sequence>
<proteinExistence type="inferred from homology"/>
<dbReference type="InterPro" id="IPR013324">
    <property type="entry name" value="RNA_pol_sigma_r3/r4-like"/>
</dbReference>
<dbReference type="InterPro" id="IPR039425">
    <property type="entry name" value="RNA_pol_sigma-70-like"/>
</dbReference>
<evidence type="ECO:0000256" key="1">
    <source>
        <dbReference type="ARBA" id="ARBA00010641"/>
    </source>
</evidence>
<dbReference type="InterPro" id="IPR014284">
    <property type="entry name" value="RNA_pol_sigma-70_dom"/>
</dbReference>
<keyword evidence="7" id="KW-1185">Reference proteome</keyword>
<dbReference type="CDD" id="cd06171">
    <property type="entry name" value="Sigma70_r4"/>
    <property type="match status" value="1"/>
</dbReference>
<evidence type="ECO:0000313" key="6">
    <source>
        <dbReference type="EMBL" id="MBS0027793.1"/>
    </source>
</evidence>
<comment type="similarity">
    <text evidence="1">Belongs to the sigma-70 factor family. ECF subfamily.</text>
</comment>
<dbReference type="SUPFAM" id="SSF88659">
    <property type="entry name" value="Sigma3 and sigma4 domains of RNA polymerase sigma factors"/>
    <property type="match status" value="1"/>
</dbReference>
<dbReference type="SUPFAM" id="SSF88946">
    <property type="entry name" value="Sigma2 domain of RNA polymerase sigma factors"/>
    <property type="match status" value="1"/>
</dbReference>
<dbReference type="PANTHER" id="PTHR43133">
    <property type="entry name" value="RNA POLYMERASE ECF-TYPE SIGMA FACTO"/>
    <property type="match status" value="1"/>
</dbReference>
<dbReference type="InterPro" id="IPR036388">
    <property type="entry name" value="WH-like_DNA-bd_sf"/>
</dbReference>
<keyword evidence="4" id="KW-0804">Transcription</keyword>
<name>A0ABS5IY68_9BACT</name>
<dbReference type="EMBL" id="JAGTXB010000004">
    <property type="protein sequence ID" value="MBS0027793.1"/>
    <property type="molecule type" value="Genomic_DNA"/>
</dbReference>
<gene>
    <name evidence="6" type="ORF">KE626_10780</name>
</gene>
<dbReference type="PANTHER" id="PTHR43133:SF46">
    <property type="entry name" value="RNA POLYMERASE SIGMA-70 FACTOR ECF SUBFAMILY"/>
    <property type="match status" value="1"/>
</dbReference>
<evidence type="ECO:0000256" key="2">
    <source>
        <dbReference type="ARBA" id="ARBA00023015"/>
    </source>
</evidence>
<comment type="caution">
    <text evidence="6">The sequence shown here is derived from an EMBL/GenBank/DDBJ whole genome shotgun (WGS) entry which is preliminary data.</text>
</comment>
<dbReference type="NCBIfam" id="TIGR02937">
    <property type="entry name" value="sigma70-ECF"/>
    <property type="match status" value="1"/>
</dbReference>
<organism evidence="6 7">
    <name type="scientific">Chitinophaga hostae</name>
    <dbReference type="NCBI Taxonomy" id="2831022"/>
    <lineage>
        <taxon>Bacteria</taxon>
        <taxon>Pseudomonadati</taxon>
        <taxon>Bacteroidota</taxon>
        <taxon>Chitinophagia</taxon>
        <taxon>Chitinophagales</taxon>
        <taxon>Chitinophagaceae</taxon>
        <taxon>Chitinophaga</taxon>
    </lineage>
</organism>
<dbReference type="InterPro" id="IPR013325">
    <property type="entry name" value="RNA_pol_sigma_r2"/>
</dbReference>
<protein>
    <submittedName>
        <fullName evidence="6">Sigma-70 family RNA polymerase sigma factor</fullName>
    </submittedName>
</protein>
<reference evidence="6 7" key="1">
    <citation type="submission" date="2021-04" db="EMBL/GenBank/DDBJ databases">
        <title>Chitinophaga sp. nov., isolated from the rhizosphere soil.</title>
        <authorList>
            <person name="He S."/>
        </authorList>
    </citation>
    <scope>NUCLEOTIDE SEQUENCE [LARGE SCALE GENOMIC DNA]</scope>
    <source>
        <strain evidence="6 7">2R12</strain>
    </source>
</reference>
<dbReference type="RefSeq" id="WP_211972906.1">
    <property type="nucleotide sequence ID" value="NZ_CBFHAM010000019.1"/>
</dbReference>
<feature type="domain" description="RNA polymerase sigma-70 region 4" evidence="5">
    <location>
        <begin position="144"/>
        <end position="191"/>
    </location>
</feature>
<dbReference type="Pfam" id="PF04545">
    <property type="entry name" value="Sigma70_r4"/>
    <property type="match status" value="1"/>
</dbReference>
<accession>A0ABS5IY68</accession>
<dbReference type="Proteomes" id="UP000676386">
    <property type="component" value="Unassembled WGS sequence"/>
</dbReference>
<dbReference type="Gene3D" id="1.10.10.10">
    <property type="entry name" value="Winged helix-like DNA-binding domain superfamily/Winged helix DNA-binding domain"/>
    <property type="match status" value="1"/>
</dbReference>
<keyword evidence="3" id="KW-0731">Sigma factor</keyword>